<comment type="caution">
    <text evidence="2">The sequence shown here is derived from an EMBL/GenBank/DDBJ whole genome shotgun (WGS) entry which is preliminary data.</text>
</comment>
<dbReference type="AlphaFoldDB" id="A0AAD4R3Y6"/>
<dbReference type="EMBL" id="JAKKPZ010000005">
    <property type="protein sequence ID" value="KAI1720670.1"/>
    <property type="molecule type" value="Genomic_DNA"/>
</dbReference>
<accession>A0AAD4R3Y6</accession>
<feature type="region of interest" description="Disordered" evidence="1">
    <location>
        <begin position="191"/>
        <end position="219"/>
    </location>
</feature>
<evidence type="ECO:0008006" key="4">
    <source>
        <dbReference type="Google" id="ProtNLM"/>
    </source>
</evidence>
<proteinExistence type="predicted"/>
<dbReference type="SUPFAM" id="SSF57716">
    <property type="entry name" value="Glucocorticoid receptor-like (DNA-binding domain)"/>
    <property type="match status" value="1"/>
</dbReference>
<evidence type="ECO:0000313" key="2">
    <source>
        <dbReference type="EMBL" id="KAI1720670.1"/>
    </source>
</evidence>
<sequence>MEKCVFCGNTRKSAPTVRFFAVPREPGLKRIRWLYVLDGKEIGPKDRVCGIHFRGGRPSSDPSHEDFVPHLYLNREPPEEILSYLESLTDDSAATSGLSISSASASSRAIKQEVVQDMLKPAKPSILQRKRKQKVDEIEENPRLLQKHWDPINDCPSNTKVHILHKSIAEAVGAKHGQMVIIKRLLPAKRNGNHAKDQQIADEEPPRVQTGTNLDQIWG</sequence>
<keyword evidence="3" id="KW-1185">Reference proteome</keyword>
<evidence type="ECO:0000256" key="1">
    <source>
        <dbReference type="SAM" id="MobiDB-lite"/>
    </source>
</evidence>
<reference evidence="2" key="1">
    <citation type="submission" date="2022-01" db="EMBL/GenBank/DDBJ databases">
        <title>Genome Sequence Resource for Two Populations of Ditylenchus destructor, the Migratory Endoparasitic Phytonematode.</title>
        <authorList>
            <person name="Zhang H."/>
            <person name="Lin R."/>
            <person name="Xie B."/>
        </authorList>
    </citation>
    <scope>NUCLEOTIDE SEQUENCE</scope>
    <source>
        <strain evidence="2">BazhouSP</strain>
    </source>
</reference>
<gene>
    <name evidence="2" type="ORF">DdX_04913</name>
</gene>
<dbReference type="Proteomes" id="UP001201812">
    <property type="component" value="Unassembled WGS sequence"/>
</dbReference>
<evidence type="ECO:0000313" key="3">
    <source>
        <dbReference type="Proteomes" id="UP001201812"/>
    </source>
</evidence>
<organism evidence="2 3">
    <name type="scientific">Ditylenchus destructor</name>
    <dbReference type="NCBI Taxonomy" id="166010"/>
    <lineage>
        <taxon>Eukaryota</taxon>
        <taxon>Metazoa</taxon>
        <taxon>Ecdysozoa</taxon>
        <taxon>Nematoda</taxon>
        <taxon>Chromadorea</taxon>
        <taxon>Rhabditida</taxon>
        <taxon>Tylenchina</taxon>
        <taxon>Tylenchomorpha</taxon>
        <taxon>Sphaerularioidea</taxon>
        <taxon>Anguinidae</taxon>
        <taxon>Anguininae</taxon>
        <taxon>Ditylenchus</taxon>
    </lineage>
</organism>
<name>A0AAD4R3Y6_9BILA</name>
<protein>
    <recommendedName>
        <fullName evidence="4">THAP-type domain-containing protein</fullName>
    </recommendedName>
</protein>
<feature type="compositionally biased region" description="Polar residues" evidence="1">
    <location>
        <begin position="209"/>
        <end position="219"/>
    </location>
</feature>